<feature type="domain" description="Response regulatory" evidence="2">
    <location>
        <begin position="2"/>
        <end position="129"/>
    </location>
</feature>
<dbReference type="SMART" id="SM00448">
    <property type="entry name" value="REC"/>
    <property type="match status" value="1"/>
</dbReference>
<organism evidence="3 4">
    <name type="scientific">Nitratidesulfovibrio vulgaris (strain DP4)</name>
    <name type="common">Desulfovibrio vulgaris</name>
    <dbReference type="NCBI Taxonomy" id="391774"/>
    <lineage>
        <taxon>Bacteria</taxon>
        <taxon>Pseudomonadati</taxon>
        <taxon>Thermodesulfobacteriota</taxon>
        <taxon>Desulfovibrionia</taxon>
        <taxon>Desulfovibrionales</taxon>
        <taxon>Desulfovibrionaceae</taxon>
        <taxon>Nitratidesulfovibrio</taxon>
    </lineage>
</organism>
<keyword evidence="1" id="KW-0597">Phosphoprotein</keyword>
<accession>A0A0H3AAQ7</accession>
<name>A0A0H3AAQ7_NITV4</name>
<protein>
    <submittedName>
        <fullName evidence="3">Response regulator receiver protein</fullName>
    </submittedName>
</protein>
<dbReference type="Pfam" id="PF00072">
    <property type="entry name" value="Response_reg"/>
    <property type="match status" value="1"/>
</dbReference>
<dbReference type="PANTHER" id="PTHR43228:SF1">
    <property type="entry name" value="TWO-COMPONENT RESPONSE REGULATOR ARR22"/>
    <property type="match status" value="1"/>
</dbReference>
<reference evidence="4" key="1">
    <citation type="journal article" date="2009" name="Environ. Microbiol.">
        <title>Contribution of mobile genetic elements to Desulfovibrio vulgaris genome plasticity.</title>
        <authorList>
            <person name="Walker C.B."/>
            <person name="Stolyar S."/>
            <person name="Chivian D."/>
            <person name="Pinel N."/>
            <person name="Gabster J.A."/>
            <person name="Dehal P.S."/>
            <person name="He Z."/>
            <person name="Yang Z.K."/>
            <person name="Yen H.C."/>
            <person name="Zhou J."/>
            <person name="Wall J.D."/>
            <person name="Hazen T.C."/>
            <person name="Arkin A.P."/>
            <person name="Stahl D.A."/>
        </authorList>
    </citation>
    <scope>NUCLEOTIDE SEQUENCE [LARGE SCALE GENOMIC DNA]</scope>
    <source>
        <strain evidence="4">DP4</strain>
    </source>
</reference>
<evidence type="ECO:0000256" key="1">
    <source>
        <dbReference type="PROSITE-ProRule" id="PRU00169"/>
    </source>
</evidence>
<proteinExistence type="predicted"/>
<dbReference type="AlphaFoldDB" id="A0A0H3AAQ7"/>
<feature type="modified residue" description="4-aspartylphosphate" evidence="1">
    <location>
        <position position="55"/>
    </location>
</feature>
<dbReference type="InterPro" id="IPR011006">
    <property type="entry name" value="CheY-like_superfamily"/>
</dbReference>
<dbReference type="Proteomes" id="UP000009173">
    <property type="component" value="Chromosome"/>
</dbReference>
<dbReference type="KEGG" id="dvl:Dvul_1649"/>
<evidence type="ECO:0000313" key="4">
    <source>
        <dbReference type="Proteomes" id="UP000009173"/>
    </source>
</evidence>
<dbReference type="SMR" id="A0A0H3AAQ7"/>
<dbReference type="HOGENOM" id="CLU_000445_69_12_7"/>
<dbReference type="SUPFAM" id="SSF52172">
    <property type="entry name" value="CheY-like"/>
    <property type="match status" value="1"/>
</dbReference>
<evidence type="ECO:0000313" key="3">
    <source>
        <dbReference type="EMBL" id="ABM28666.1"/>
    </source>
</evidence>
<sequence>MKFLVVDDDFDSRRLVQKLLHPYGYVDVATDGEEGVEAFRAALGDGEPYDVITLDILMPNADGQQALREIREIEKEHGIAPEKAAKIIMLTGLDDSSEVHDAFFLGEATSYIVKPIRRQILLDEIEKLGVHLSKNEA</sequence>
<dbReference type="PANTHER" id="PTHR43228">
    <property type="entry name" value="TWO-COMPONENT RESPONSE REGULATOR"/>
    <property type="match status" value="1"/>
</dbReference>
<dbReference type="InterPro" id="IPR001789">
    <property type="entry name" value="Sig_transdc_resp-reg_receiver"/>
</dbReference>
<evidence type="ECO:0000259" key="2">
    <source>
        <dbReference type="PROSITE" id="PS50110"/>
    </source>
</evidence>
<dbReference type="PROSITE" id="PS50110">
    <property type="entry name" value="RESPONSE_REGULATORY"/>
    <property type="match status" value="1"/>
</dbReference>
<dbReference type="RefSeq" id="WP_010938720.1">
    <property type="nucleotide sequence ID" value="NC_008751.1"/>
</dbReference>
<dbReference type="EMBL" id="CP000527">
    <property type="protein sequence ID" value="ABM28666.1"/>
    <property type="molecule type" value="Genomic_DNA"/>
</dbReference>
<dbReference type="GO" id="GO:0000160">
    <property type="term" value="P:phosphorelay signal transduction system"/>
    <property type="evidence" value="ECO:0007669"/>
    <property type="project" value="InterPro"/>
</dbReference>
<dbReference type="Gene3D" id="3.40.50.2300">
    <property type="match status" value="1"/>
</dbReference>
<gene>
    <name evidence="3" type="ordered locus">Dvul_1649</name>
</gene>
<dbReference type="CDD" id="cd17546">
    <property type="entry name" value="REC_hyHK_CKI1_RcsC-like"/>
    <property type="match status" value="1"/>
</dbReference>
<dbReference type="InterPro" id="IPR052048">
    <property type="entry name" value="ST_Response_Regulator"/>
</dbReference>